<keyword evidence="8" id="KW-1185">Reference proteome</keyword>
<keyword evidence="5" id="KW-0472">Membrane</keyword>
<evidence type="ECO:0000259" key="7">
    <source>
        <dbReference type="Pfam" id="PF24160"/>
    </source>
</evidence>
<name>A0A6P8QT86_GEOSA</name>
<dbReference type="RefSeq" id="XP_033801477.1">
    <property type="nucleotide sequence ID" value="XM_033945586.1"/>
</dbReference>
<accession>A0A6P8QT86</accession>
<dbReference type="InterPro" id="IPR054549">
    <property type="entry name" value="UVB_sens_RUS_dom"/>
</dbReference>
<dbReference type="OrthoDB" id="364779at2759"/>
<dbReference type="AlphaFoldDB" id="A0A6P8QT86"/>
<dbReference type="GeneID" id="117360934"/>
<evidence type="ECO:0000256" key="5">
    <source>
        <dbReference type="ARBA" id="ARBA00023136"/>
    </source>
</evidence>
<dbReference type="InterPro" id="IPR055412">
    <property type="entry name" value="UVB_sens_C"/>
</dbReference>
<dbReference type="Pfam" id="PF04884">
    <property type="entry name" value="UVB_sens_prot"/>
    <property type="match status" value="1"/>
</dbReference>
<evidence type="ECO:0000313" key="9">
    <source>
        <dbReference type="RefSeq" id="XP_033801477.1"/>
    </source>
</evidence>
<dbReference type="GO" id="GO:0016020">
    <property type="term" value="C:membrane"/>
    <property type="evidence" value="ECO:0007669"/>
    <property type="project" value="UniProtKB-SubCell"/>
</dbReference>
<sequence length="477" mass="53442">MRRKYIGICYVIYGECGSFILLLPRRGGGKITSSMTRLLCSEHYGSSLTRRYIQREDGHLACISEQRKGSCHSLCLLFTSVFLPQGYPESVSEDYLTYQIWDTLQAFASSITGTLATQAILRGVGVGDDSATVTAATITWIMKDGTGMLGRILFAWMKGSKLDCDAKKWRLFADILNDVAIFMEIIAPGFPACFTLIVCTAGLFKCIVGVAGGATRAALTMHQARRNNMADVSAKDGSQETLVNLAGLLVSLLLIPLVTDNLRLTYGLYLLFTSLHLYANYRAVCGVVMETLNQARLHILVEHFFREGKVLTPPEANSKEPVLPVYRQSLTVILGAPFLSLASSISDFEKALVNNQKKYLLGYSSTKGRISIVLRQDAGSIDMIQACTHAEIINMLLYEKMLHCQMEDRTFRELQKRLQNASKEEIWEIISETHLLLDRIFPKILKGFVTAGWVTDRNLLNFDEWRIDWNLEAKKMQ</sequence>
<dbReference type="CTD" id="64755"/>
<comment type="similarity">
    <text evidence="2">Belongs to the RUS1 family.</text>
</comment>
<dbReference type="PANTHER" id="PTHR12770:SF31">
    <property type="entry name" value="RUS FAMILY MEMBER 1"/>
    <property type="match status" value="1"/>
</dbReference>
<evidence type="ECO:0000259" key="6">
    <source>
        <dbReference type="Pfam" id="PF04884"/>
    </source>
</evidence>
<evidence type="ECO:0000256" key="3">
    <source>
        <dbReference type="ARBA" id="ARBA00022692"/>
    </source>
</evidence>
<reference evidence="9" key="1">
    <citation type="submission" date="2025-08" db="UniProtKB">
        <authorList>
            <consortium name="RefSeq"/>
        </authorList>
    </citation>
    <scope>IDENTIFICATION</scope>
</reference>
<evidence type="ECO:0000256" key="4">
    <source>
        <dbReference type="ARBA" id="ARBA00022989"/>
    </source>
</evidence>
<organism evidence="8 9">
    <name type="scientific">Geotrypetes seraphini</name>
    <name type="common">Gaboon caecilian</name>
    <name type="synonym">Caecilia seraphini</name>
    <dbReference type="NCBI Taxonomy" id="260995"/>
    <lineage>
        <taxon>Eukaryota</taxon>
        <taxon>Metazoa</taxon>
        <taxon>Chordata</taxon>
        <taxon>Craniata</taxon>
        <taxon>Vertebrata</taxon>
        <taxon>Euteleostomi</taxon>
        <taxon>Amphibia</taxon>
        <taxon>Gymnophiona</taxon>
        <taxon>Geotrypetes</taxon>
    </lineage>
</organism>
<dbReference type="KEGG" id="gsh:117360934"/>
<keyword evidence="4" id="KW-1133">Transmembrane helix</keyword>
<evidence type="ECO:0000256" key="1">
    <source>
        <dbReference type="ARBA" id="ARBA00004370"/>
    </source>
</evidence>
<evidence type="ECO:0000256" key="2">
    <source>
        <dbReference type="ARBA" id="ARBA00007558"/>
    </source>
</evidence>
<protein>
    <submittedName>
        <fullName evidence="9">RUS1 family protein C16orf58 homolog</fullName>
    </submittedName>
</protein>
<feature type="domain" description="Root UVB sensitive protein C-terminal" evidence="7">
    <location>
        <begin position="309"/>
        <end position="469"/>
    </location>
</feature>
<dbReference type="PANTHER" id="PTHR12770">
    <property type="entry name" value="RUS1 FAMILY PROTEIN C16ORF58"/>
    <property type="match status" value="1"/>
</dbReference>
<gene>
    <name evidence="9" type="primary">RUSF1</name>
</gene>
<feature type="domain" description="Protein root UVB sensitive/RUS" evidence="6">
    <location>
        <begin position="73"/>
        <end position="307"/>
    </location>
</feature>
<dbReference type="InParanoid" id="A0A6P8QT86"/>
<dbReference type="Proteomes" id="UP000515159">
    <property type="component" value="Chromosome 5"/>
</dbReference>
<dbReference type="FunCoup" id="A0A6P8QT86">
    <property type="interactions" value="273"/>
</dbReference>
<evidence type="ECO:0000313" key="8">
    <source>
        <dbReference type="Proteomes" id="UP000515159"/>
    </source>
</evidence>
<proteinExistence type="inferred from homology"/>
<dbReference type="Pfam" id="PF24160">
    <property type="entry name" value="UVB_sens_C"/>
    <property type="match status" value="1"/>
</dbReference>
<keyword evidence="3" id="KW-0812">Transmembrane</keyword>
<dbReference type="InterPro" id="IPR006968">
    <property type="entry name" value="RUS_fam"/>
</dbReference>
<comment type="subcellular location">
    <subcellularLocation>
        <location evidence="1">Membrane</location>
    </subcellularLocation>
</comment>